<dbReference type="PANTHER" id="PTHR43591:SF110">
    <property type="entry name" value="RHODANESE DOMAIN-CONTAINING PROTEIN"/>
    <property type="match status" value="1"/>
</dbReference>
<dbReference type="PANTHER" id="PTHR43591">
    <property type="entry name" value="METHYLTRANSFERASE"/>
    <property type="match status" value="1"/>
</dbReference>
<organism evidence="1 2">
    <name type="scientific">Petrolisthes manimaculis</name>
    <dbReference type="NCBI Taxonomy" id="1843537"/>
    <lineage>
        <taxon>Eukaryota</taxon>
        <taxon>Metazoa</taxon>
        <taxon>Ecdysozoa</taxon>
        <taxon>Arthropoda</taxon>
        <taxon>Crustacea</taxon>
        <taxon>Multicrustacea</taxon>
        <taxon>Malacostraca</taxon>
        <taxon>Eumalacostraca</taxon>
        <taxon>Eucarida</taxon>
        <taxon>Decapoda</taxon>
        <taxon>Pleocyemata</taxon>
        <taxon>Anomura</taxon>
        <taxon>Galatheoidea</taxon>
        <taxon>Porcellanidae</taxon>
        <taxon>Petrolisthes</taxon>
    </lineage>
</organism>
<dbReference type="AlphaFoldDB" id="A0AAE1UKP8"/>
<dbReference type="Pfam" id="PF13489">
    <property type="entry name" value="Methyltransf_23"/>
    <property type="match status" value="1"/>
</dbReference>
<proteinExistence type="predicted"/>
<dbReference type="Gene3D" id="3.40.50.150">
    <property type="entry name" value="Vaccinia Virus protein VP39"/>
    <property type="match status" value="1"/>
</dbReference>
<name>A0AAE1UKP8_9EUCA</name>
<reference evidence="1" key="1">
    <citation type="submission" date="2023-11" db="EMBL/GenBank/DDBJ databases">
        <title>Genome assemblies of two species of porcelain crab, Petrolisthes cinctipes and Petrolisthes manimaculis (Anomura: Porcellanidae).</title>
        <authorList>
            <person name="Angst P."/>
        </authorList>
    </citation>
    <scope>NUCLEOTIDE SEQUENCE</scope>
    <source>
        <strain evidence="1">PB745_02</strain>
        <tissue evidence="1">Gill</tissue>
    </source>
</reference>
<evidence type="ECO:0008006" key="3">
    <source>
        <dbReference type="Google" id="ProtNLM"/>
    </source>
</evidence>
<dbReference type="SUPFAM" id="SSF53335">
    <property type="entry name" value="S-adenosyl-L-methionine-dependent methyltransferases"/>
    <property type="match status" value="1"/>
</dbReference>
<sequence length="222" mass="25103">MEKKTAEELAALETTRQTFSKGLTPEQVAAKYDDWSSNYEEMLSNNRYRAPHIAVDEIANLVPEDQRKNIRVMDVAAGTGLVGIKLREIGFKNIDALEPSEGMIQLLKDTGVYNLKYQEFLGHGKNTVPADTYDLVVIAGGMGHSHIPVSGVDDLVRVAKPGGLIVIVMRLEFLTAVEEYRDKLEPYLDQLEQRGVWHKESRKIVPNYFFEKEGIVFSYRVK</sequence>
<dbReference type="EMBL" id="JAWZYT010000520">
    <property type="protein sequence ID" value="KAK4322400.1"/>
    <property type="molecule type" value="Genomic_DNA"/>
</dbReference>
<dbReference type="InterPro" id="IPR029063">
    <property type="entry name" value="SAM-dependent_MTases_sf"/>
</dbReference>
<comment type="caution">
    <text evidence="1">The sequence shown here is derived from an EMBL/GenBank/DDBJ whole genome shotgun (WGS) entry which is preliminary data.</text>
</comment>
<gene>
    <name evidence="1" type="ORF">Pmani_006859</name>
</gene>
<dbReference type="CDD" id="cd02440">
    <property type="entry name" value="AdoMet_MTases"/>
    <property type="match status" value="1"/>
</dbReference>
<protein>
    <recommendedName>
        <fullName evidence="3">Methyltransferase domain-containing protein</fullName>
    </recommendedName>
</protein>
<accession>A0AAE1UKP8</accession>
<evidence type="ECO:0000313" key="2">
    <source>
        <dbReference type="Proteomes" id="UP001292094"/>
    </source>
</evidence>
<dbReference type="Proteomes" id="UP001292094">
    <property type="component" value="Unassembled WGS sequence"/>
</dbReference>
<keyword evidence="2" id="KW-1185">Reference proteome</keyword>
<evidence type="ECO:0000313" key="1">
    <source>
        <dbReference type="EMBL" id="KAK4322400.1"/>
    </source>
</evidence>